<dbReference type="PANTHER" id="PTHR32439">
    <property type="entry name" value="FERREDOXIN--NITRITE REDUCTASE, CHLOROPLASTIC"/>
    <property type="match status" value="1"/>
</dbReference>
<protein>
    <recommendedName>
        <fullName evidence="8">Nitrite/Sulfite reductase ferredoxin-like domain-containing protein</fullName>
    </recommendedName>
</protein>
<dbReference type="InterPro" id="IPR051329">
    <property type="entry name" value="NIR_SIR_4Fe-4S"/>
</dbReference>
<dbReference type="InterPro" id="IPR005117">
    <property type="entry name" value="NiRdtase/SiRdtase_haem-b_fer"/>
</dbReference>
<dbReference type="OrthoDB" id="7459360at2"/>
<dbReference type="NCBIfam" id="TIGR02435">
    <property type="entry name" value="CobG"/>
    <property type="match status" value="1"/>
</dbReference>
<name>A0A178HUY0_9HYPH</name>
<accession>A0A178HUY0</accession>
<dbReference type="InterPro" id="IPR012798">
    <property type="entry name" value="Cbl_synth_CobG-like"/>
</dbReference>
<feature type="region of interest" description="Disordered" evidence="7">
    <location>
        <begin position="203"/>
        <end position="222"/>
    </location>
</feature>
<dbReference type="AlphaFoldDB" id="A0A178HUY0"/>
<dbReference type="GO" id="GO:0020037">
    <property type="term" value="F:heme binding"/>
    <property type="evidence" value="ECO:0007669"/>
    <property type="project" value="InterPro"/>
</dbReference>
<keyword evidence="3" id="KW-0479">Metal-binding</keyword>
<dbReference type="Gene3D" id="3.90.480.10">
    <property type="entry name" value="Sulfite Reductase Hemoprotein,Domain 2"/>
    <property type="match status" value="1"/>
</dbReference>
<evidence type="ECO:0000256" key="5">
    <source>
        <dbReference type="ARBA" id="ARBA00023004"/>
    </source>
</evidence>
<dbReference type="EMBL" id="LVVY01000091">
    <property type="protein sequence ID" value="OAM76643.1"/>
    <property type="molecule type" value="Genomic_DNA"/>
</dbReference>
<evidence type="ECO:0000313" key="10">
    <source>
        <dbReference type="Proteomes" id="UP000078389"/>
    </source>
</evidence>
<evidence type="ECO:0000256" key="2">
    <source>
        <dbReference type="ARBA" id="ARBA00022617"/>
    </source>
</evidence>
<dbReference type="Gene3D" id="3.30.413.10">
    <property type="entry name" value="Sulfite Reductase Hemoprotein, domain 1"/>
    <property type="match status" value="2"/>
</dbReference>
<keyword evidence="10" id="KW-1185">Reference proteome</keyword>
<keyword evidence="5" id="KW-0408">Iron</keyword>
<evidence type="ECO:0000313" key="9">
    <source>
        <dbReference type="EMBL" id="OAM76643.1"/>
    </source>
</evidence>
<dbReference type="SUPFAM" id="SSF56014">
    <property type="entry name" value="Nitrite and sulphite reductase 4Fe-4S domain-like"/>
    <property type="match status" value="2"/>
</dbReference>
<dbReference type="InterPro" id="IPR006066">
    <property type="entry name" value="NO2/SO3_Rdtase_FeS/sirohaem_BS"/>
</dbReference>
<organism evidence="9 10">
    <name type="scientific">Devosia elaeis</name>
    <dbReference type="NCBI Taxonomy" id="1770058"/>
    <lineage>
        <taxon>Bacteria</taxon>
        <taxon>Pseudomonadati</taxon>
        <taxon>Pseudomonadota</taxon>
        <taxon>Alphaproteobacteria</taxon>
        <taxon>Hyphomicrobiales</taxon>
        <taxon>Devosiaceae</taxon>
        <taxon>Devosia</taxon>
    </lineage>
</organism>
<dbReference type="Proteomes" id="UP000078389">
    <property type="component" value="Unassembled WGS sequence"/>
</dbReference>
<dbReference type="InterPro" id="IPR036136">
    <property type="entry name" value="Nit/Sulf_reduc_fer-like_dom_sf"/>
</dbReference>
<keyword evidence="6" id="KW-0411">Iron-sulfur</keyword>
<dbReference type="SUPFAM" id="SSF55124">
    <property type="entry name" value="Nitrite/Sulfite reductase N-terminal domain-like"/>
    <property type="match status" value="1"/>
</dbReference>
<dbReference type="Pfam" id="PF03460">
    <property type="entry name" value="NIR_SIR_ferr"/>
    <property type="match status" value="1"/>
</dbReference>
<evidence type="ECO:0000259" key="8">
    <source>
        <dbReference type="Pfam" id="PF03460"/>
    </source>
</evidence>
<evidence type="ECO:0000256" key="7">
    <source>
        <dbReference type="SAM" id="MobiDB-lite"/>
    </source>
</evidence>
<gene>
    <name evidence="9" type="ORF">A3840_11850</name>
</gene>
<keyword evidence="1" id="KW-0004">4Fe-4S</keyword>
<dbReference type="GO" id="GO:0051539">
    <property type="term" value="F:4 iron, 4 sulfur cluster binding"/>
    <property type="evidence" value="ECO:0007669"/>
    <property type="project" value="UniProtKB-KW"/>
</dbReference>
<evidence type="ECO:0000256" key="4">
    <source>
        <dbReference type="ARBA" id="ARBA00023002"/>
    </source>
</evidence>
<comment type="caution">
    <text evidence="9">The sequence shown here is derived from an EMBL/GenBank/DDBJ whole genome shotgun (WGS) entry which is preliminary data.</text>
</comment>
<sequence length="415" mass="42028">MINITAPNRRGACPTLDAPMRTGDGLLARLRIAGNRLAPSQLADLARLAIAHGNGIVEITARGNLQVRGLTPASAPLFARAAGAGLPIETGLVVDLSPIAGDDPTEKADPRALAEAIRKAAAPMEGKLGPKVSVVIDSGGQVSLAALKADIRLLAIDDKHWAVTLGGGKPQVMDTDGAVSATLATLGALAALGVEARAADLFPAQRMPSPPPNLPRKGGGAASRMGLDFAPKAGPTPSPLRGRTGWGGHTLEILNGRTAPIALPFAQIHGSALIALADLAAAAKLTTFRLAPNHSLLLDDAPAGLIAAATGLGFITDPTDPRRRVSACVGNEGCASGHVAARRLGAALAPHVPVGKHLHVSGCAKGCAHPRPADITLVGRADGIGLVFQGRAGDTPDEIVDEAGLIPALACREGR</sequence>
<evidence type="ECO:0000256" key="1">
    <source>
        <dbReference type="ARBA" id="ARBA00022485"/>
    </source>
</evidence>
<feature type="domain" description="Nitrite/Sulfite reductase ferredoxin-like" evidence="8">
    <location>
        <begin position="19"/>
        <end position="77"/>
    </location>
</feature>
<keyword evidence="2" id="KW-0349">Heme</keyword>
<dbReference type="PROSITE" id="PS00365">
    <property type="entry name" value="NIR_SIR"/>
    <property type="match status" value="1"/>
</dbReference>
<dbReference type="PANTHER" id="PTHR32439:SF9">
    <property type="entry name" value="BLR3264 PROTEIN"/>
    <property type="match status" value="1"/>
</dbReference>
<dbReference type="STRING" id="1770058.A3840_11850"/>
<dbReference type="RefSeq" id="WP_082903850.1">
    <property type="nucleotide sequence ID" value="NZ_LVVY01000091.1"/>
</dbReference>
<dbReference type="GO" id="GO:0016491">
    <property type="term" value="F:oxidoreductase activity"/>
    <property type="evidence" value="ECO:0007669"/>
    <property type="project" value="UniProtKB-KW"/>
</dbReference>
<keyword evidence="4" id="KW-0560">Oxidoreductase</keyword>
<dbReference type="GO" id="GO:0046872">
    <property type="term" value="F:metal ion binding"/>
    <property type="evidence" value="ECO:0007669"/>
    <property type="project" value="UniProtKB-KW"/>
</dbReference>
<proteinExistence type="predicted"/>
<evidence type="ECO:0000256" key="6">
    <source>
        <dbReference type="ARBA" id="ARBA00023014"/>
    </source>
</evidence>
<dbReference type="InterPro" id="IPR045854">
    <property type="entry name" value="NO2/SO3_Rdtase_4Fe4S_sf"/>
</dbReference>
<evidence type="ECO:0000256" key="3">
    <source>
        <dbReference type="ARBA" id="ARBA00022723"/>
    </source>
</evidence>
<reference evidence="9 10" key="1">
    <citation type="submission" date="2016-03" db="EMBL/GenBank/DDBJ databases">
        <title>Genome sequencing of Devosia sp. S37.</title>
        <authorList>
            <person name="Mohd Nor M."/>
        </authorList>
    </citation>
    <scope>NUCLEOTIDE SEQUENCE [LARGE SCALE GENOMIC DNA]</scope>
    <source>
        <strain evidence="9 10">S37</strain>
    </source>
</reference>